<dbReference type="Gene3D" id="3.40.1190.20">
    <property type="match status" value="1"/>
</dbReference>
<accession>A0A183DI78</accession>
<name>A0A183DI78_9BILA</name>
<evidence type="ECO:0000313" key="2">
    <source>
        <dbReference type="WBParaSite" id="GPUH_0000842801-mRNA-1"/>
    </source>
</evidence>
<dbReference type="GO" id="GO:0006796">
    <property type="term" value="P:phosphate-containing compound metabolic process"/>
    <property type="evidence" value="ECO:0007669"/>
    <property type="project" value="UniProtKB-ARBA"/>
</dbReference>
<dbReference type="SUPFAM" id="SSF53613">
    <property type="entry name" value="Ribokinase-like"/>
    <property type="match status" value="1"/>
</dbReference>
<reference evidence="2" key="1">
    <citation type="submission" date="2016-06" db="UniProtKB">
        <authorList>
            <consortium name="WormBaseParasite"/>
        </authorList>
    </citation>
    <scope>IDENTIFICATION</scope>
</reference>
<dbReference type="InterPro" id="IPR029056">
    <property type="entry name" value="Ribokinase-like"/>
</dbReference>
<evidence type="ECO:0000259" key="1">
    <source>
        <dbReference type="Pfam" id="PF00294"/>
    </source>
</evidence>
<dbReference type="Pfam" id="PF00294">
    <property type="entry name" value="PfkB"/>
    <property type="match status" value="1"/>
</dbReference>
<sequence>LLQVGKDAFGPTNINSLKACGVMTDYIDVSEKEKTGCATITVTKDGYNSRLLVLLASS</sequence>
<dbReference type="WBParaSite" id="GPUH_0000842801-mRNA-1">
    <property type="protein sequence ID" value="GPUH_0000842801-mRNA-1"/>
    <property type="gene ID" value="GPUH_0000842801"/>
</dbReference>
<organism evidence="2">
    <name type="scientific">Gongylonema pulchrum</name>
    <dbReference type="NCBI Taxonomy" id="637853"/>
    <lineage>
        <taxon>Eukaryota</taxon>
        <taxon>Metazoa</taxon>
        <taxon>Ecdysozoa</taxon>
        <taxon>Nematoda</taxon>
        <taxon>Chromadorea</taxon>
        <taxon>Rhabditida</taxon>
        <taxon>Spirurina</taxon>
        <taxon>Spiruromorpha</taxon>
        <taxon>Spiruroidea</taxon>
        <taxon>Gongylonematidae</taxon>
        <taxon>Gongylonema</taxon>
    </lineage>
</organism>
<dbReference type="AlphaFoldDB" id="A0A183DI78"/>
<proteinExistence type="predicted"/>
<feature type="domain" description="Carbohydrate kinase PfkB" evidence="1">
    <location>
        <begin position="3"/>
        <end position="49"/>
    </location>
</feature>
<protein>
    <submittedName>
        <fullName evidence="2">PfkB domain-containing protein</fullName>
    </submittedName>
</protein>
<dbReference type="InterPro" id="IPR011611">
    <property type="entry name" value="PfkB_dom"/>
</dbReference>